<comment type="similarity">
    <text evidence="7">Belongs to the KAE1 / TsaD family.</text>
</comment>
<dbReference type="Gene3D" id="3.30.420.40">
    <property type="match status" value="2"/>
</dbReference>
<feature type="binding site" evidence="7">
    <location>
        <position position="295"/>
    </location>
    <ligand>
        <name>Fe cation</name>
        <dbReference type="ChEBI" id="CHEBI:24875"/>
    </ligand>
</feature>
<dbReference type="InterPro" id="IPR017861">
    <property type="entry name" value="KAE1/TsaD"/>
</dbReference>
<feature type="binding site" evidence="7">
    <location>
        <position position="108"/>
    </location>
    <ligand>
        <name>Fe cation</name>
        <dbReference type="ChEBI" id="CHEBI:24875"/>
    </ligand>
</feature>
<feature type="binding site" evidence="7">
    <location>
        <begin position="130"/>
        <end position="134"/>
    </location>
    <ligand>
        <name>substrate</name>
    </ligand>
</feature>
<keyword evidence="7" id="KW-0963">Cytoplasm</keyword>
<dbReference type="HAMAP" id="MF_01445">
    <property type="entry name" value="TsaD"/>
    <property type="match status" value="1"/>
</dbReference>
<dbReference type="AlphaFoldDB" id="A0A858U961"/>
<dbReference type="InterPro" id="IPR043129">
    <property type="entry name" value="ATPase_NBD"/>
</dbReference>
<evidence type="ECO:0000256" key="3">
    <source>
        <dbReference type="ARBA" id="ARBA00022723"/>
    </source>
</evidence>
<comment type="catalytic activity">
    <reaction evidence="6 7">
        <text>L-threonylcarbamoyladenylate + adenosine(37) in tRNA = N(6)-L-threonylcarbamoyladenosine(37) in tRNA + AMP + H(+)</text>
        <dbReference type="Rhea" id="RHEA:37059"/>
        <dbReference type="Rhea" id="RHEA-COMP:10162"/>
        <dbReference type="Rhea" id="RHEA-COMP:10163"/>
        <dbReference type="ChEBI" id="CHEBI:15378"/>
        <dbReference type="ChEBI" id="CHEBI:73682"/>
        <dbReference type="ChEBI" id="CHEBI:74411"/>
        <dbReference type="ChEBI" id="CHEBI:74418"/>
        <dbReference type="ChEBI" id="CHEBI:456215"/>
        <dbReference type="EC" id="2.3.1.234"/>
    </reaction>
</comment>
<gene>
    <name evidence="7 9" type="primary">tsaD</name>
    <name evidence="9" type="ORF">HGG69_02895</name>
</gene>
<comment type="cofactor">
    <cofactor evidence="7">
        <name>Fe(2+)</name>
        <dbReference type="ChEBI" id="CHEBI:29033"/>
    </cofactor>
    <text evidence="7">Binds 1 Fe(2+) ion per subunit.</text>
</comment>
<accession>A0A858U961</accession>
<dbReference type="InterPro" id="IPR000905">
    <property type="entry name" value="Gcp-like_dom"/>
</dbReference>
<comment type="subcellular location">
    <subcellularLocation>
        <location evidence="7">Cytoplasm</location>
    </subcellularLocation>
</comment>
<feature type="binding site" evidence="7">
    <location>
        <position position="163"/>
    </location>
    <ligand>
        <name>substrate</name>
    </ligand>
</feature>
<evidence type="ECO:0000256" key="5">
    <source>
        <dbReference type="ARBA" id="ARBA00023315"/>
    </source>
</evidence>
<dbReference type="NCBIfam" id="TIGR00329">
    <property type="entry name" value="gcp_kae1"/>
    <property type="match status" value="1"/>
</dbReference>
<dbReference type="PANTHER" id="PTHR11735">
    <property type="entry name" value="TRNA N6-ADENOSINE THREONYLCARBAMOYLTRANSFERASE"/>
    <property type="match status" value="1"/>
</dbReference>
<name>A0A858U961_9MOLU</name>
<dbReference type="InterPro" id="IPR022450">
    <property type="entry name" value="TsaD"/>
</dbReference>
<feature type="binding site" evidence="7">
    <location>
        <position position="112"/>
    </location>
    <ligand>
        <name>Fe cation</name>
        <dbReference type="ChEBI" id="CHEBI:24875"/>
    </ligand>
</feature>
<feature type="binding site" evidence="7">
    <location>
        <position position="271"/>
    </location>
    <ligand>
        <name>substrate</name>
    </ligand>
</feature>
<protein>
    <recommendedName>
        <fullName evidence="7">tRNA N6-adenosine threonylcarbamoyltransferase</fullName>
        <ecNumber evidence="7">2.3.1.234</ecNumber>
    </recommendedName>
    <alternativeName>
        <fullName evidence="7">N6-L-threonylcarbamoyladenine synthase</fullName>
        <shortName evidence="7">t(6)A synthase</shortName>
    </alternativeName>
    <alternativeName>
        <fullName evidence="7">t(6)A37 threonylcarbamoyladenosine biosynthesis protein TsaD</fullName>
    </alternativeName>
    <alternativeName>
        <fullName evidence="7">tRNA threonylcarbamoyladenosine biosynthesis protein TsaD</fullName>
    </alternativeName>
</protein>
<dbReference type="KEGG" id="mphe:HGG69_02895"/>
<evidence type="ECO:0000256" key="1">
    <source>
        <dbReference type="ARBA" id="ARBA00022679"/>
    </source>
</evidence>
<reference evidence="9 10" key="1">
    <citation type="submission" date="2020-04" db="EMBL/GenBank/DDBJ databases">
        <title>Novel Mycoplasma species detected in Phocoena phocoena (harbor porpoise) from the USA.</title>
        <authorList>
            <person name="Volokhov D.V."/>
        </authorList>
    </citation>
    <scope>NUCLEOTIDE SEQUENCE [LARGE SCALE GENOMIC DNA]</scope>
    <source>
        <strain evidence="9 10">Phocoena C-264-GEN</strain>
    </source>
</reference>
<dbReference type="GO" id="GO:0061711">
    <property type="term" value="F:tRNA N(6)-L-threonylcarbamoyladenine synthase activity"/>
    <property type="evidence" value="ECO:0007669"/>
    <property type="project" value="UniProtKB-EC"/>
</dbReference>
<evidence type="ECO:0000259" key="8">
    <source>
        <dbReference type="Pfam" id="PF00814"/>
    </source>
</evidence>
<feature type="domain" description="Gcp-like" evidence="8">
    <location>
        <begin position="22"/>
        <end position="302"/>
    </location>
</feature>
<evidence type="ECO:0000313" key="10">
    <source>
        <dbReference type="Proteomes" id="UP000501060"/>
    </source>
</evidence>
<dbReference type="PRINTS" id="PR00789">
    <property type="entry name" value="OSIALOPTASE"/>
</dbReference>
<keyword evidence="4 7" id="KW-0408">Iron</keyword>
<dbReference type="PANTHER" id="PTHR11735:SF6">
    <property type="entry name" value="TRNA N6-ADENOSINE THREONYLCARBAMOYLTRANSFERASE, MITOCHONDRIAL"/>
    <property type="match status" value="1"/>
</dbReference>
<dbReference type="NCBIfam" id="TIGR03723">
    <property type="entry name" value="T6A_TsaD_YgjD"/>
    <property type="match status" value="1"/>
</dbReference>
<keyword evidence="2 7" id="KW-0819">tRNA processing</keyword>
<evidence type="ECO:0000256" key="6">
    <source>
        <dbReference type="ARBA" id="ARBA00048117"/>
    </source>
</evidence>
<evidence type="ECO:0000256" key="2">
    <source>
        <dbReference type="ARBA" id="ARBA00022694"/>
    </source>
</evidence>
<keyword evidence="10" id="KW-1185">Reference proteome</keyword>
<keyword evidence="3 7" id="KW-0479">Metal-binding</keyword>
<evidence type="ECO:0000256" key="7">
    <source>
        <dbReference type="HAMAP-Rule" id="MF_01445"/>
    </source>
</evidence>
<evidence type="ECO:0000256" key="4">
    <source>
        <dbReference type="ARBA" id="ARBA00023004"/>
    </source>
</evidence>
<dbReference type="Pfam" id="PF00814">
    <property type="entry name" value="TsaD"/>
    <property type="match status" value="1"/>
</dbReference>
<keyword evidence="5 7" id="KW-0012">Acyltransferase</keyword>
<sequence>MTILAIETSHDDTSVAIMKNEKVIHMITISQIEDHKPYGGTVPEIASRLHVQNIHKAIKSLTKEFDFTEIDLIAYTANPGLIGALQIGYLAANALAIALNKPIVPINHLEGHFFSAAITQDITYPSVCLLISGGHTQLLYAHSPFVIEIIGQTLDDAVGECYDKVGRKLNLEHPAGPLIDKIASANKDKFNCSKYSFPVTENKYDFSLSGIKTQFINLINNYVNRNEEIPVKKIATDFQNLIVNYLKEKMVNVIEEYQPKSIVLAGGVSANSGIREMFLTLHENSLIPEKCYSTDNAAMIAKVAHVLYNESFKK</sequence>
<evidence type="ECO:0000313" key="9">
    <source>
        <dbReference type="EMBL" id="QJG67236.1"/>
    </source>
</evidence>
<dbReference type="SUPFAM" id="SSF53067">
    <property type="entry name" value="Actin-like ATPase domain"/>
    <property type="match status" value="1"/>
</dbReference>
<dbReference type="RefSeq" id="WP_169605285.1">
    <property type="nucleotide sequence ID" value="NZ_CP051481.1"/>
</dbReference>
<feature type="binding site" evidence="7">
    <location>
        <position position="176"/>
    </location>
    <ligand>
        <name>substrate</name>
    </ligand>
</feature>
<keyword evidence="1 7" id="KW-0808">Transferase</keyword>
<organism evidence="9 10">
    <name type="scientific">Mycoplasma phocoenae</name>
    <dbReference type="NCBI Taxonomy" id="754517"/>
    <lineage>
        <taxon>Bacteria</taxon>
        <taxon>Bacillati</taxon>
        <taxon>Mycoplasmatota</taxon>
        <taxon>Mollicutes</taxon>
        <taxon>Mycoplasmataceae</taxon>
        <taxon>Mycoplasma</taxon>
    </lineage>
</organism>
<dbReference type="EC" id="2.3.1.234" evidence="7"/>
<dbReference type="Proteomes" id="UP000501060">
    <property type="component" value="Chromosome"/>
</dbReference>
<dbReference type="GO" id="GO:0002949">
    <property type="term" value="P:tRNA threonylcarbamoyladenosine modification"/>
    <property type="evidence" value="ECO:0007669"/>
    <property type="project" value="UniProtKB-UniRule"/>
</dbReference>
<feature type="binding site" evidence="7">
    <location>
        <position position="180"/>
    </location>
    <ligand>
        <name>substrate</name>
    </ligand>
</feature>
<proteinExistence type="inferred from homology"/>
<dbReference type="GO" id="GO:0005737">
    <property type="term" value="C:cytoplasm"/>
    <property type="evidence" value="ECO:0007669"/>
    <property type="project" value="UniProtKB-SubCell"/>
</dbReference>
<dbReference type="EMBL" id="CP051481">
    <property type="protein sequence ID" value="QJG67236.1"/>
    <property type="molecule type" value="Genomic_DNA"/>
</dbReference>
<dbReference type="GO" id="GO:0005506">
    <property type="term" value="F:iron ion binding"/>
    <property type="evidence" value="ECO:0007669"/>
    <property type="project" value="UniProtKB-UniRule"/>
</dbReference>
<comment type="function">
    <text evidence="7">Required for the formation of a threonylcarbamoyl group on adenosine at position 37 (t(6)A37) in tRNAs that read codons beginning with adenine. Is involved in the transfer of the threonylcarbamoyl moiety of threonylcarbamoyl-AMP (TC-AMP) to the N6 group of A37, together with TsaE and TsaB. TsaD likely plays a direct catalytic role in this reaction.</text>
</comment>